<keyword evidence="1" id="KW-1185">Reference proteome</keyword>
<reference evidence="2" key="1">
    <citation type="submission" date="2016-11" db="UniProtKB">
        <authorList>
            <consortium name="WormBaseParasite"/>
        </authorList>
    </citation>
    <scope>IDENTIFICATION</scope>
</reference>
<protein>
    <submittedName>
        <fullName evidence="2">Uncharacterized protein</fullName>
    </submittedName>
</protein>
<proteinExistence type="predicted"/>
<accession>A0A1I7W952</accession>
<evidence type="ECO:0000313" key="1">
    <source>
        <dbReference type="Proteomes" id="UP000095283"/>
    </source>
</evidence>
<name>A0A1I7W952_HETBA</name>
<organism evidence="1 2">
    <name type="scientific">Heterorhabditis bacteriophora</name>
    <name type="common">Entomopathogenic nematode worm</name>
    <dbReference type="NCBI Taxonomy" id="37862"/>
    <lineage>
        <taxon>Eukaryota</taxon>
        <taxon>Metazoa</taxon>
        <taxon>Ecdysozoa</taxon>
        <taxon>Nematoda</taxon>
        <taxon>Chromadorea</taxon>
        <taxon>Rhabditida</taxon>
        <taxon>Rhabditina</taxon>
        <taxon>Rhabditomorpha</taxon>
        <taxon>Strongyloidea</taxon>
        <taxon>Heterorhabditidae</taxon>
        <taxon>Heterorhabditis</taxon>
    </lineage>
</organism>
<dbReference type="WBParaSite" id="Hba_01176">
    <property type="protein sequence ID" value="Hba_01176"/>
    <property type="gene ID" value="Hba_01176"/>
</dbReference>
<dbReference type="AlphaFoldDB" id="A0A1I7W952"/>
<sequence>MPSISVKHPTHLSCFNVFH</sequence>
<evidence type="ECO:0000313" key="2">
    <source>
        <dbReference type="WBParaSite" id="Hba_01176"/>
    </source>
</evidence>
<dbReference type="Proteomes" id="UP000095283">
    <property type="component" value="Unplaced"/>
</dbReference>